<reference evidence="1 2" key="1">
    <citation type="submission" date="2017-04" db="EMBL/GenBank/DDBJ databases">
        <title>Genome Sequence of the Model Brown-Rot Fungus Postia placenta SB12.</title>
        <authorList>
            <consortium name="DOE Joint Genome Institute"/>
            <person name="Gaskell J."/>
            <person name="Kersten P."/>
            <person name="Larrondo L.F."/>
            <person name="Canessa P."/>
            <person name="Martinez D."/>
            <person name="Hibbett D."/>
            <person name="Schmoll M."/>
            <person name="Kubicek C.P."/>
            <person name="Martinez A.T."/>
            <person name="Yadav J."/>
            <person name="Master E."/>
            <person name="Magnuson J.K."/>
            <person name="James T."/>
            <person name="Yaver D."/>
            <person name="Berka R."/>
            <person name="Labutti K."/>
            <person name="Lipzen A."/>
            <person name="Aerts A."/>
            <person name="Barry K."/>
            <person name="Henrissat B."/>
            <person name="Blanchette R."/>
            <person name="Grigoriev I."/>
            <person name="Cullen D."/>
        </authorList>
    </citation>
    <scope>NUCLEOTIDE SEQUENCE [LARGE SCALE GENOMIC DNA]</scope>
    <source>
        <strain evidence="1 2">MAD-698-R-SB12</strain>
    </source>
</reference>
<name>A0A1X6MR17_9APHY</name>
<evidence type="ECO:0000313" key="2">
    <source>
        <dbReference type="Proteomes" id="UP000194127"/>
    </source>
</evidence>
<proteinExistence type="predicted"/>
<dbReference type="Proteomes" id="UP000194127">
    <property type="component" value="Unassembled WGS sequence"/>
</dbReference>
<protein>
    <submittedName>
        <fullName evidence="1">Uncharacterized protein</fullName>
    </submittedName>
</protein>
<dbReference type="RefSeq" id="XP_024335612.1">
    <property type="nucleotide sequence ID" value="XM_024477116.1"/>
</dbReference>
<organism evidence="1 2">
    <name type="scientific">Postia placenta MAD-698-R-SB12</name>
    <dbReference type="NCBI Taxonomy" id="670580"/>
    <lineage>
        <taxon>Eukaryota</taxon>
        <taxon>Fungi</taxon>
        <taxon>Dikarya</taxon>
        <taxon>Basidiomycota</taxon>
        <taxon>Agaricomycotina</taxon>
        <taxon>Agaricomycetes</taxon>
        <taxon>Polyporales</taxon>
        <taxon>Adustoporiaceae</taxon>
        <taxon>Rhodonia</taxon>
    </lineage>
</organism>
<dbReference type="AlphaFoldDB" id="A0A1X6MR17"/>
<accession>A0A1X6MR17</accession>
<dbReference type="GeneID" id="36322066"/>
<evidence type="ECO:0000313" key="1">
    <source>
        <dbReference type="EMBL" id="OSX58818.1"/>
    </source>
</evidence>
<gene>
    <name evidence="1" type="ORF">POSPLADRAFT_1035915</name>
</gene>
<dbReference type="OrthoDB" id="10664609at2759"/>
<dbReference type="EMBL" id="KZ110603">
    <property type="protein sequence ID" value="OSX58818.1"/>
    <property type="molecule type" value="Genomic_DNA"/>
</dbReference>
<sequence length="111" mass="11721">MNETAVRAAASLLAENGLAVPAPLEMAVLGAVEAGGKQFMSALDRLRREGSRGLQAGDVCERPPADGSLLRQGGGREACRQRVLAGLSRLAEFTCRPEAGTRCYPGKLQRI</sequence>
<keyword evidence="2" id="KW-1185">Reference proteome</keyword>